<evidence type="ECO:0000313" key="3">
    <source>
        <dbReference type="Proteomes" id="UP001146120"/>
    </source>
</evidence>
<dbReference type="EMBL" id="DAKRPA010000186">
    <property type="protein sequence ID" value="DAZ95858.1"/>
    <property type="molecule type" value="Genomic_DNA"/>
</dbReference>
<comment type="caution">
    <text evidence="2">The sequence shown here is derived from an EMBL/GenBank/DDBJ whole genome shotgun (WGS) entry which is preliminary data.</text>
</comment>
<evidence type="ECO:0000259" key="1">
    <source>
        <dbReference type="Pfam" id="PF00078"/>
    </source>
</evidence>
<organism evidence="2 3">
    <name type="scientific">Lagenidium giganteum</name>
    <dbReference type="NCBI Taxonomy" id="4803"/>
    <lineage>
        <taxon>Eukaryota</taxon>
        <taxon>Sar</taxon>
        <taxon>Stramenopiles</taxon>
        <taxon>Oomycota</taxon>
        <taxon>Peronosporomycetes</taxon>
        <taxon>Pythiales</taxon>
        <taxon>Pythiaceae</taxon>
    </lineage>
</organism>
<sequence>QVTLLYKKGDKQDPANYIPITLLNLDAKLGPKILARRLGHVRPSLLHPDQCGFVPGRDIRHAHFRFQALQQLCQSSHSKAGAVLLDFAKAFDTVNWEALQMVLRHFNFGGAFREWIKILFQGTLVSLFLPGHHCLI</sequence>
<keyword evidence="3" id="KW-1185">Reference proteome</keyword>
<accession>A0AAV2YRD0</accession>
<feature type="domain" description="Reverse transcriptase" evidence="1">
    <location>
        <begin position="11"/>
        <end position="117"/>
    </location>
</feature>
<dbReference type="Pfam" id="PF00078">
    <property type="entry name" value="RVT_1"/>
    <property type="match status" value="1"/>
</dbReference>
<dbReference type="Proteomes" id="UP001146120">
    <property type="component" value="Unassembled WGS sequence"/>
</dbReference>
<protein>
    <recommendedName>
        <fullName evidence="1">Reverse transcriptase domain-containing protein</fullName>
    </recommendedName>
</protein>
<dbReference type="InterPro" id="IPR000477">
    <property type="entry name" value="RT_dom"/>
</dbReference>
<reference evidence="2" key="2">
    <citation type="journal article" date="2023" name="Microbiol Resour">
        <title>Decontamination and Annotation of the Draft Genome Sequence of the Oomycete Lagenidium giganteum ARSEF 373.</title>
        <authorList>
            <person name="Morgan W.R."/>
            <person name="Tartar A."/>
        </authorList>
    </citation>
    <scope>NUCLEOTIDE SEQUENCE</scope>
    <source>
        <strain evidence="2">ARSEF 373</strain>
    </source>
</reference>
<gene>
    <name evidence="2" type="ORF">N0F65_009060</name>
</gene>
<reference evidence="2" key="1">
    <citation type="submission" date="2022-11" db="EMBL/GenBank/DDBJ databases">
        <authorList>
            <person name="Morgan W.R."/>
            <person name="Tartar A."/>
        </authorList>
    </citation>
    <scope>NUCLEOTIDE SEQUENCE</scope>
    <source>
        <strain evidence="2">ARSEF 373</strain>
    </source>
</reference>
<proteinExistence type="predicted"/>
<dbReference type="AlphaFoldDB" id="A0AAV2YRD0"/>
<dbReference type="PANTHER" id="PTHR19446">
    <property type="entry name" value="REVERSE TRANSCRIPTASES"/>
    <property type="match status" value="1"/>
</dbReference>
<name>A0AAV2YRD0_9STRA</name>
<evidence type="ECO:0000313" key="2">
    <source>
        <dbReference type="EMBL" id="DAZ95858.1"/>
    </source>
</evidence>
<feature type="non-terminal residue" evidence="2">
    <location>
        <position position="1"/>
    </location>
</feature>